<dbReference type="EMBL" id="CACRUA010000049">
    <property type="protein sequence ID" value="VYU73262.1"/>
    <property type="molecule type" value="Genomic_DNA"/>
</dbReference>
<evidence type="ECO:0000256" key="4">
    <source>
        <dbReference type="ARBA" id="ARBA00023270"/>
    </source>
</evidence>
<dbReference type="UniPathway" id="UPA00053">
    <property type="reaction ID" value="UER00086"/>
</dbReference>
<keyword evidence="3 5" id="KW-0456">Lyase</keyword>
<dbReference type="InterPro" id="IPR013785">
    <property type="entry name" value="Aldolase_TIM"/>
</dbReference>
<feature type="binding site" evidence="5">
    <location>
        <position position="213"/>
    </location>
    <ligand>
        <name>3-dehydroquinate</name>
        <dbReference type="ChEBI" id="CHEBI:32364"/>
    </ligand>
</feature>
<dbReference type="GO" id="GO:0008652">
    <property type="term" value="P:amino acid biosynthetic process"/>
    <property type="evidence" value="ECO:0007669"/>
    <property type="project" value="UniProtKB-KW"/>
</dbReference>
<dbReference type="GO" id="GO:0003855">
    <property type="term" value="F:3-dehydroquinate dehydratase activity"/>
    <property type="evidence" value="ECO:0007669"/>
    <property type="project" value="UniProtKB-UniRule"/>
</dbReference>
<comment type="catalytic activity">
    <reaction evidence="1 5">
        <text>3-dehydroquinate = 3-dehydroshikimate + H2O</text>
        <dbReference type="Rhea" id="RHEA:21096"/>
        <dbReference type="ChEBI" id="CHEBI:15377"/>
        <dbReference type="ChEBI" id="CHEBI:16630"/>
        <dbReference type="ChEBI" id="CHEBI:32364"/>
        <dbReference type="EC" id="4.2.1.10"/>
    </reaction>
</comment>
<dbReference type="CDD" id="cd00502">
    <property type="entry name" value="DHQase_I"/>
    <property type="match status" value="1"/>
</dbReference>
<dbReference type="PANTHER" id="PTHR43699:SF1">
    <property type="entry name" value="3-DEHYDROQUINATE DEHYDRATASE"/>
    <property type="match status" value="1"/>
</dbReference>
<dbReference type="HAMAP" id="MF_00214">
    <property type="entry name" value="AroD"/>
    <property type="match status" value="1"/>
</dbReference>
<dbReference type="GO" id="GO:0046279">
    <property type="term" value="P:3,4-dihydroxybenzoate biosynthetic process"/>
    <property type="evidence" value="ECO:0007669"/>
    <property type="project" value="TreeGrafter"/>
</dbReference>
<comment type="subunit">
    <text evidence="5">Homodimer.</text>
</comment>
<feature type="binding site" evidence="5">
    <location>
        <position position="236"/>
    </location>
    <ligand>
        <name>3-dehydroquinate</name>
        <dbReference type="ChEBI" id="CHEBI:32364"/>
    </ligand>
</feature>
<feature type="binding site" evidence="5">
    <location>
        <begin position="46"/>
        <end position="48"/>
    </location>
    <ligand>
        <name>3-dehydroquinate</name>
        <dbReference type="ChEBI" id="CHEBI:32364"/>
    </ligand>
</feature>
<reference evidence="6" key="1">
    <citation type="submission" date="2019-11" db="EMBL/GenBank/DDBJ databases">
        <authorList>
            <person name="Feng L."/>
        </authorList>
    </citation>
    <scope>NUCLEOTIDE SEQUENCE</scope>
    <source>
        <strain evidence="6">CsymbiosumLFYP84</strain>
    </source>
</reference>
<dbReference type="GO" id="GO:0009423">
    <property type="term" value="P:chorismate biosynthetic process"/>
    <property type="evidence" value="ECO:0007669"/>
    <property type="project" value="UniProtKB-UniRule"/>
</dbReference>
<feature type="active site" description="Proton donor/acceptor" evidence="5">
    <location>
        <position position="143"/>
    </location>
</feature>
<comment type="caution">
    <text evidence="5">Lacks conserved residue(s) required for the propagation of feature annotation.</text>
</comment>
<dbReference type="InterPro" id="IPR001381">
    <property type="entry name" value="DHquinase_I"/>
</dbReference>
<comment type="pathway">
    <text evidence="5">Metabolic intermediate biosynthesis; chorismate biosynthesis; chorismate from D-erythrose 4-phosphate and phosphoenolpyruvate: step 3/7.</text>
</comment>
<evidence type="ECO:0000256" key="1">
    <source>
        <dbReference type="ARBA" id="ARBA00001864"/>
    </source>
</evidence>
<feature type="binding site" evidence="5">
    <location>
        <position position="232"/>
    </location>
    <ligand>
        <name>3-dehydroquinate</name>
        <dbReference type="ChEBI" id="CHEBI:32364"/>
    </ligand>
</feature>
<evidence type="ECO:0000256" key="2">
    <source>
        <dbReference type="ARBA" id="ARBA00023141"/>
    </source>
</evidence>
<keyword evidence="4 5" id="KW-0704">Schiff base</keyword>
<dbReference type="Pfam" id="PF01487">
    <property type="entry name" value="DHquinase_I"/>
    <property type="match status" value="1"/>
</dbReference>
<evidence type="ECO:0000256" key="5">
    <source>
        <dbReference type="HAMAP-Rule" id="MF_00214"/>
    </source>
</evidence>
<dbReference type="InterPro" id="IPR050146">
    <property type="entry name" value="Type-I_3-dehydroquinase"/>
</dbReference>
<dbReference type="NCBIfam" id="TIGR01093">
    <property type="entry name" value="aroD"/>
    <property type="match status" value="1"/>
</dbReference>
<dbReference type="Gene3D" id="3.20.20.70">
    <property type="entry name" value="Aldolase class I"/>
    <property type="match status" value="1"/>
</dbReference>
<sequence length="250" mass="27320">MKAVKIRNVVFGEGIPKICIPLTDTDLKGLKQSVKAMKSAPFDFVEWRADFYQNIENPQVRFQAMAYLRDQLGDTPILFTLHTDSEGGMAGMETEEYIAMNLDVIETGLMDLIDVELSKGDDTMTTLVEAAHRAGMKIIASRHSTTSTPSKETIVSRLCQMQHLGADIAKYAVMPQNERDVLTLLDATLTMREEHKETPVITMSMGRQGIISRVCGSVFGSAITFGTAGKASAPGQLPADLLSSFINSLA</sequence>
<organism evidence="6">
    <name type="scientific">Clostridium symbiosum</name>
    <name type="common">Bacteroides symbiosus</name>
    <dbReference type="NCBI Taxonomy" id="1512"/>
    <lineage>
        <taxon>Bacteria</taxon>
        <taxon>Bacillati</taxon>
        <taxon>Bacillota</taxon>
        <taxon>Clostridia</taxon>
        <taxon>Lachnospirales</taxon>
        <taxon>Lachnospiraceae</taxon>
        <taxon>Otoolea</taxon>
    </lineage>
</organism>
<dbReference type="AlphaFoldDB" id="A0A6N3HA21"/>
<evidence type="ECO:0000256" key="3">
    <source>
        <dbReference type="ARBA" id="ARBA00023239"/>
    </source>
</evidence>
<proteinExistence type="inferred from homology"/>
<keyword evidence="5" id="KW-0028">Amino-acid biosynthesis</keyword>
<dbReference type="RefSeq" id="WP_156684859.1">
    <property type="nucleotide sequence ID" value="NZ_CACRUA010000049.1"/>
</dbReference>
<dbReference type="PANTHER" id="PTHR43699">
    <property type="entry name" value="3-DEHYDROQUINATE DEHYDRATASE"/>
    <property type="match status" value="1"/>
</dbReference>
<gene>
    <name evidence="6" type="primary">aroD_2</name>
    <name evidence="5" type="synonym">aroD</name>
    <name evidence="6" type="ORF">CSLFYP84_03622</name>
</gene>
<comment type="function">
    <text evidence="5">Involved in the third step of the chorismate pathway, which leads to the biosynthesis of aromatic amino acids. Catalyzes the cis-dehydration of 3-dehydroquinate (DHQ) and introduces the first double bond of the aromatic ring to yield 3-dehydroshikimate.</text>
</comment>
<dbReference type="FunFam" id="3.20.20.70:FF:000047">
    <property type="entry name" value="3-dehydroquinate dehydratase"/>
    <property type="match status" value="1"/>
</dbReference>
<evidence type="ECO:0000313" key="6">
    <source>
        <dbReference type="EMBL" id="VYU73262.1"/>
    </source>
</evidence>
<feature type="active site" description="Schiff-base intermediate with substrate" evidence="5">
    <location>
        <position position="170"/>
    </location>
</feature>
<accession>A0A6N3HA21</accession>
<keyword evidence="2 5" id="KW-0057">Aromatic amino acid biosynthesis</keyword>
<comment type="similarity">
    <text evidence="5">Belongs to the type-I 3-dehydroquinase family.</text>
</comment>
<name>A0A6N3HA21_CLOSY</name>
<dbReference type="SUPFAM" id="SSF51569">
    <property type="entry name" value="Aldolase"/>
    <property type="match status" value="1"/>
</dbReference>
<dbReference type="EC" id="4.2.1.10" evidence="5"/>
<protein>
    <recommendedName>
        <fullName evidence="5">3-dehydroquinate dehydratase</fullName>
        <shortName evidence="5">3-dehydroquinase</shortName>
        <ecNumber evidence="5">4.2.1.10</ecNumber>
    </recommendedName>
    <alternativeName>
        <fullName evidence="5">Type I DHQase</fullName>
    </alternativeName>
    <alternativeName>
        <fullName evidence="5">Type I dehydroquinase</fullName>
        <shortName evidence="5">DHQ1</shortName>
    </alternativeName>
</protein>
<dbReference type="GO" id="GO:0009073">
    <property type="term" value="P:aromatic amino acid family biosynthetic process"/>
    <property type="evidence" value="ECO:0007669"/>
    <property type="project" value="UniProtKB-KW"/>
</dbReference>